<comment type="caution">
    <text evidence="9">The sequence shown here is derived from an EMBL/GenBank/DDBJ whole genome shotgun (WGS) entry which is preliminary data.</text>
</comment>
<dbReference type="GO" id="GO:0006364">
    <property type="term" value="P:rRNA processing"/>
    <property type="evidence" value="ECO:0007669"/>
    <property type="project" value="UniProtKB-KW"/>
</dbReference>
<name>A0A1Y2HWT9_9FUNG</name>
<evidence type="ECO:0000256" key="3">
    <source>
        <dbReference type="ARBA" id="ARBA00022574"/>
    </source>
</evidence>
<evidence type="ECO:0000256" key="8">
    <source>
        <dbReference type="SAM" id="MobiDB-lite"/>
    </source>
</evidence>
<dbReference type="AlphaFoldDB" id="A0A1Y2HWT9"/>
<dbReference type="InterPro" id="IPR001680">
    <property type="entry name" value="WD40_rpt"/>
</dbReference>
<keyword evidence="3 7" id="KW-0853">WD repeat</keyword>
<dbReference type="PANTHER" id="PTHR18359">
    <property type="entry name" value="WD-REPEAT PROTEIN-RELATED"/>
    <property type="match status" value="1"/>
</dbReference>
<dbReference type="PROSITE" id="PS50082">
    <property type="entry name" value="WD_REPEATS_2"/>
    <property type="match status" value="1"/>
</dbReference>
<dbReference type="Proteomes" id="UP000193411">
    <property type="component" value="Unassembled WGS sequence"/>
</dbReference>
<organism evidence="9 10">
    <name type="scientific">Catenaria anguillulae PL171</name>
    <dbReference type="NCBI Taxonomy" id="765915"/>
    <lineage>
        <taxon>Eukaryota</taxon>
        <taxon>Fungi</taxon>
        <taxon>Fungi incertae sedis</taxon>
        <taxon>Blastocladiomycota</taxon>
        <taxon>Blastocladiomycetes</taxon>
        <taxon>Blastocladiales</taxon>
        <taxon>Catenariaceae</taxon>
        <taxon>Catenaria</taxon>
    </lineage>
</organism>
<proteinExistence type="inferred from homology"/>
<dbReference type="GO" id="GO:0032040">
    <property type="term" value="C:small-subunit processome"/>
    <property type="evidence" value="ECO:0007669"/>
    <property type="project" value="TreeGrafter"/>
</dbReference>
<keyword evidence="10" id="KW-1185">Reference proteome</keyword>
<dbReference type="EMBL" id="MCFL01000006">
    <property type="protein sequence ID" value="ORZ39040.1"/>
    <property type="molecule type" value="Genomic_DNA"/>
</dbReference>
<evidence type="ECO:0000256" key="4">
    <source>
        <dbReference type="ARBA" id="ARBA00022737"/>
    </source>
</evidence>
<protein>
    <submittedName>
        <fullName evidence="9">WD40-repeat-containing domain protein</fullName>
    </submittedName>
</protein>
<dbReference type="InterPro" id="IPR045161">
    <property type="entry name" value="Utp18"/>
</dbReference>
<gene>
    <name evidence="9" type="ORF">BCR44DRAFT_1427078</name>
</gene>
<comment type="subcellular location">
    <subcellularLocation>
        <location evidence="1">Nucleus</location>
        <location evidence="1">Nucleolus</location>
    </subcellularLocation>
</comment>
<evidence type="ECO:0000313" key="9">
    <source>
        <dbReference type="EMBL" id="ORZ39040.1"/>
    </source>
</evidence>
<evidence type="ECO:0000256" key="5">
    <source>
        <dbReference type="ARBA" id="ARBA00023242"/>
    </source>
</evidence>
<dbReference type="PANTHER" id="PTHR18359:SF0">
    <property type="entry name" value="U3 SMALL NUCLEOLAR RNA-ASSOCIATED PROTEIN 18 HOMOLOG"/>
    <property type="match status" value="1"/>
</dbReference>
<accession>A0A1Y2HWT9</accession>
<evidence type="ECO:0000256" key="1">
    <source>
        <dbReference type="ARBA" id="ARBA00004604"/>
    </source>
</evidence>
<dbReference type="OrthoDB" id="1935146at2759"/>
<keyword evidence="4" id="KW-0677">Repeat</keyword>
<dbReference type="InterPro" id="IPR036322">
    <property type="entry name" value="WD40_repeat_dom_sf"/>
</dbReference>
<comment type="similarity">
    <text evidence="6">Belongs to the WD repeat UTP18 family.</text>
</comment>
<dbReference type="SMART" id="SM00320">
    <property type="entry name" value="WD40"/>
    <property type="match status" value="5"/>
</dbReference>
<dbReference type="Pfam" id="PF00400">
    <property type="entry name" value="WD40"/>
    <property type="match status" value="1"/>
</dbReference>
<evidence type="ECO:0000256" key="2">
    <source>
        <dbReference type="ARBA" id="ARBA00022552"/>
    </source>
</evidence>
<dbReference type="GO" id="GO:0034388">
    <property type="term" value="C:Pwp2p-containing subcomplex of 90S preribosome"/>
    <property type="evidence" value="ECO:0007669"/>
    <property type="project" value="TreeGrafter"/>
</dbReference>
<sequence length="581" mass="62255">MKGKSAAASNPKVRSKSKKRPASGSFDDPDLSSSSDLDDLLFFTDTTKASSEDQDAATGSSAQVLQPPAKKKAKWHDDDDESTLVQLTQTNRLRKLRKTVDDDVVTGAELSTRLASHFTATSAATKGGSTPSWAMTPSAKREVKKERAEKAKKRKLAALVAGKALLDPAAANTKSGAPGASIIVPSDPIFDMDEFEPGEDIDYLDDNSSASLLASTAPLLRRSATHLPKDQLSVARLPNLTYTHSSVVSSVKFHPTANVLLTAGLDKTLRLSQVNGRDNPILSRVHFPDLPVHSLAIHPDGTHVVVTGRRNYAYNYHLETGAITRLPPIPHLGDNILPSLEHMHQSPSGKYLAFLGGSGNIVLIDAATHKWVCNLKMNGSLRAISWVTDNVLTSIGGDGVVYVWDIAERRCLAKWADHGGFKNGALGVGGDGRWLATGSYAGVVNVYKSTGGSEAEERFAALNGSSSSATSGKGLLSSTKPAASPVACMSLAKSLTNLTTPVFKVGFNHDAQVMAMFSRAKKDQFKLVHLPSCTVFANWPTNRTPLSYVQCYDFSPNSALVAIGNDKGRVLLYNLKGYPRY</sequence>
<reference evidence="9 10" key="1">
    <citation type="submission" date="2016-07" db="EMBL/GenBank/DDBJ databases">
        <title>Pervasive Adenine N6-methylation of Active Genes in Fungi.</title>
        <authorList>
            <consortium name="DOE Joint Genome Institute"/>
            <person name="Mondo S.J."/>
            <person name="Dannebaum R.O."/>
            <person name="Kuo R.C."/>
            <person name="Labutti K."/>
            <person name="Haridas S."/>
            <person name="Kuo A."/>
            <person name="Salamov A."/>
            <person name="Ahrendt S.R."/>
            <person name="Lipzen A."/>
            <person name="Sullivan W."/>
            <person name="Andreopoulos W.B."/>
            <person name="Clum A."/>
            <person name="Lindquist E."/>
            <person name="Daum C."/>
            <person name="Ramamoorthy G.K."/>
            <person name="Gryganskyi A."/>
            <person name="Culley D."/>
            <person name="Magnuson J.K."/>
            <person name="James T.Y."/>
            <person name="O'Malley M.A."/>
            <person name="Stajich J.E."/>
            <person name="Spatafora J.W."/>
            <person name="Visel A."/>
            <person name="Grigoriev I.V."/>
        </authorList>
    </citation>
    <scope>NUCLEOTIDE SEQUENCE [LARGE SCALE GENOMIC DNA]</scope>
    <source>
        <strain evidence="9 10">PL171</strain>
    </source>
</reference>
<evidence type="ECO:0000256" key="7">
    <source>
        <dbReference type="PROSITE-ProRule" id="PRU00221"/>
    </source>
</evidence>
<evidence type="ECO:0000256" key="6">
    <source>
        <dbReference type="ARBA" id="ARBA00025767"/>
    </source>
</evidence>
<dbReference type="STRING" id="765915.A0A1Y2HWT9"/>
<keyword evidence="2" id="KW-0698">rRNA processing</keyword>
<dbReference type="InterPro" id="IPR015943">
    <property type="entry name" value="WD40/YVTN_repeat-like_dom_sf"/>
</dbReference>
<feature type="region of interest" description="Disordered" evidence="8">
    <location>
        <begin position="1"/>
        <end position="36"/>
    </location>
</feature>
<evidence type="ECO:0000313" key="10">
    <source>
        <dbReference type="Proteomes" id="UP000193411"/>
    </source>
</evidence>
<feature type="region of interest" description="Disordered" evidence="8">
    <location>
        <begin position="49"/>
        <end position="81"/>
    </location>
</feature>
<keyword evidence="5" id="KW-0539">Nucleus</keyword>
<dbReference type="SUPFAM" id="SSF50978">
    <property type="entry name" value="WD40 repeat-like"/>
    <property type="match status" value="1"/>
</dbReference>
<dbReference type="Gene3D" id="2.130.10.10">
    <property type="entry name" value="YVTN repeat-like/Quinoprotein amine dehydrogenase"/>
    <property type="match status" value="1"/>
</dbReference>
<feature type="repeat" description="WD" evidence="7">
    <location>
        <begin position="241"/>
        <end position="271"/>
    </location>
</feature>